<feature type="transmembrane region" description="Helical" evidence="8">
    <location>
        <begin position="300"/>
        <end position="319"/>
    </location>
</feature>
<proteinExistence type="predicted"/>
<dbReference type="InterPro" id="IPR017452">
    <property type="entry name" value="GPCR_Rhodpsn_7TM"/>
</dbReference>
<dbReference type="Proteomes" id="UP000887566">
    <property type="component" value="Unplaced"/>
</dbReference>
<accession>A0A914ULD3</accession>
<dbReference type="Pfam" id="PF00001">
    <property type="entry name" value="7tm_1"/>
    <property type="match status" value="1"/>
</dbReference>
<keyword evidence="5 8" id="KW-0472">Membrane</keyword>
<evidence type="ECO:0000256" key="8">
    <source>
        <dbReference type="SAM" id="Phobius"/>
    </source>
</evidence>
<sequence length="409" mass="47025">MKAVEPANSSCEYQAPDDRCSNESDAPHVFDPMAVDYQMLLLPCICFTGIFGNSMALLLIRTNYWLRRLPSNIYLSILSISGSVFLSTVLLMWMDMWFQLPLYNGNEFGCKMLTFLAHCCDFLCVWMIIFVSFDRAVVLFRPSFRKTVCSVKFARRVVVGTVIAGFLMYSWCLLLAGLEHNAELDITECGVIRANWTFDLNQLYVMFIAADTVISNFVPSVIIVVVNALAIHRYRSCMRLYSSGLLRVRFLRPPSATPATDRRLTEQAKGLLFSQTNTSTSMCDRNSVQSRKLRSSDLQLTRTLLIVTSTFVLLNLPSYGLRLYQNLFQFENRTSQAFLVINFVAYLMYYVHHAVLFYMYIFWSPQMKKELKPTAIKLLECYCCKTVPEFGHDQKKRRGISAHSVRRID</sequence>
<dbReference type="PANTHER" id="PTHR24243:SF230">
    <property type="entry name" value="G-PROTEIN COUPLED RECEPTORS FAMILY 1 PROFILE DOMAIN-CONTAINING PROTEIN"/>
    <property type="match status" value="1"/>
</dbReference>
<evidence type="ECO:0000256" key="2">
    <source>
        <dbReference type="ARBA" id="ARBA00022692"/>
    </source>
</evidence>
<protein>
    <submittedName>
        <fullName evidence="11">G-protein coupled receptors family 1 profile domain-containing protein</fullName>
    </submittedName>
</protein>
<dbReference type="GO" id="GO:0004930">
    <property type="term" value="F:G protein-coupled receptor activity"/>
    <property type="evidence" value="ECO:0007669"/>
    <property type="project" value="UniProtKB-KW"/>
</dbReference>
<feature type="transmembrane region" description="Helical" evidence="8">
    <location>
        <begin position="113"/>
        <end position="133"/>
    </location>
</feature>
<evidence type="ECO:0000256" key="4">
    <source>
        <dbReference type="ARBA" id="ARBA00023040"/>
    </source>
</evidence>
<feature type="transmembrane region" description="Helical" evidence="8">
    <location>
        <begin position="153"/>
        <end position="176"/>
    </location>
</feature>
<dbReference type="PANTHER" id="PTHR24243">
    <property type="entry name" value="G-PROTEIN COUPLED RECEPTOR"/>
    <property type="match status" value="1"/>
</dbReference>
<dbReference type="Gene3D" id="1.20.1070.10">
    <property type="entry name" value="Rhodopsin 7-helix transmembrane proteins"/>
    <property type="match status" value="1"/>
</dbReference>
<evidence type="ECO:0000256" key="6">
    <source>
        <dbReference type="ARBA" id="ARBA00023170"/>
    </source>
</evidence>
<dbReference type="WBParaSite" id="PSAMB.scaffold1093size36065.g10917.t1">
    <property type="protein sequence ID" value="PSAMB.scaffold1093size36065.g10917.t1"/>
    <property type="gene ID" value="PSAMB.scaffold1093size36065.g10917"/>
</dbReference>
<keyword evidence="4" id="KW-0297">G-protein coupled receptor</keyword>
<evidence type="ECO:0000313" key="11">
    <source>
        <dbReference type="WBParaSite" id="PSAMB.scaffold1093size36065.g10917.t1"/>
    </source>
</evidence>
<dbReference type="GO" id="GO:0005886">
    <property type="term" value="C:plasma membrane"/>
    <property type="evidence" value="ECO:0007669"/>
    <property type="project" value="TreeGrafter"/>
</dbReference>
<keyword evidence="2 8" id="KW-0812">Transmembrane</keyword>
<keyword evidence="7" id="KW-0807">Transducer</keyword>
<evidence type="ECO:0000259" key="9">
    <source>
        <dbReference type="PROSITE" id="PS50262"/>
    </source>
</evidence>
<keyword evidence="10" id="KW-1185">Reference proteome</keyword>
<evidence type="ECO:0000256" key="5">
    <source>
        <dbReference type="ARBA" id="ARBA00023136"/>
    </source>
</evidence>
<dbReference type="AlphaFoldDB" id="A0A914ULD3"/>
<evidence type="ECO:0000313" key="10">
    <source>
        <dbReference type="Proteomes" id="UP000887566"/>
    </source>
</evidence>
<feature type="transmembrane region" description="Helical" evidence="8">
    <location>
        <begin position="339"/>
        <end position="363"/>
    </location>
</feature>
<keyword evidence="3 8" id="KW-1133">Transmembrane helix</keyword>
<organism evidence="10 11">
    <name type="scientific">Plectus sambesii</name>
    <dbReference type="NCBI Taxonomy" id="2011161"/>
    <lineage>
        <taxon>Eukaryota</taxon>
        <taxon>Metazoa</taxon>
        <taxon>Ecdysozoa</taxon>
        <taxon>Nematoda</taxon>
        <taxon>Chromadorea</taxon>
        <taxon>Plectida</taxon>
        <taxon>Plectina</taxon>
        <taxon>Plectoidea</taxon>
        <taxon>Plectidae</taxon>
        <taxon>Plectus</taxon>
    </lineage>
</organism>
<comment type="subcellular location">
    <subcellularLocation>
        <location evidence="1">Membrane</location>
        <topology evidence="1">Multi-pass membrane protein</topology>
    </subcellularLocation>
</comment>
<evidence type="ECO:0000256" key="7">
    <source>
        <dbReference type="ARBA" id="ARBA00023224"/>
    </source>
</evidence>
<feature type="domain" description="G-protein coupled receptors family 1 profile" evidence="9">
    <location>
        <begin position="52"/>
        <end position="360"/>
    </location>
</feature>
<dbReference type="SUPFAM" id="SSF81321">
    <property type="entry name" value="Family A G protein-coupled receptor-like"/>
    <property type="match status" value="1"/>
</dbReference>
<feature type="transmembrane region" description="Helical" evidence="8">
    <location>
        <begin position="203"/>
        <end position="230"/>
    </location>
</feature>
<feature type="transmembrane region" description="Helical" evidence="8">
    <location>
        <begin position="72"/>
        <end position="93"/>
    </location>
</feature>
<dbReference type="InterPro" id="IPR000276">
    <property type="entry name" value="GPCR_Rhodpsn"/>
</dbReference>
<evidence type="ECO:0000256" key="1">
    <source>
        <dbReference type="ARBA" id="ARBA00004141"/>
    </source>
</evidence>
<evidence type="ECO:0000256" key="3">
    <source>
        <dbReference type="ARBA" id="ARBA00022989"/>
    </source>
</evidence>
<dbReference type="PROSITE" id="PS50262">
    <property type="entry name" value="G_PROTEIN_RECEP_F1_2"/>
    <property type="match status" value="1"/>
</dbReference>
<name>A0A914ULD3_9BILA</name>
<feature type="transmembrane region" description="Helical" evidence="8">
    <location>
        <begin position="40"/>
        <end position="60"/>
    </location>
</feature>
<keyword evidence="6" id="KW-0675">Receptor</keyword>
<reference evidence="11" key="1">
    <citation type="submission" date="2022-11" db="UniProtKB">
        <authorList>
            <consortium name="WormBaseParasite"/>
        </authorList>
    </citation>
    <scope>IDENTIFICATION</scope>
</reference>